<evidence type="ECO:0000256" key="9">
    <source>
        <dbReference type="ARBA" id="ARBA00022837"/>
    </source>
</evidence>
<dbReference type="Gene3D" id="1.20.1110.10">
    <property type="entry name" value="Calcium-transporting ATPase, transmembrane domain"/>
    <property type="match status" value="3"/>
</dbReference>
<keyword evidence="17" id="KW-0969">Cilium</keyword>
<evidence type="ECO:0000256" key="21">
    <source>
        <dbReference type="ARBA" id="ARBA00060429"/>
    </source>
</evidence>
<keyword evidence="18 23" id="KW-0472">Membrane</keyword>
<feature type="transmembrane region" description="Helical" evidence="23">
    <location>
        <begin position="851"/>
        <end position="872"/>
    </location>
</feature>
<dbReference type="FunFam" id="1.20.1110.10:FF:000011">
    <property type="entry name" value="Calcium-transporting ATPase"/>
    <property type="match status" value="1"/>
</dbReference>
<evidence type="ECO:0000256" key="11">
    <source>
        <dbReference type="ARBA" id="ARBA00022842"/>
    </source>
</evidence>
<keyword evidence="19" id="KW-0966">Cell projection</keyword>
<keyword evidence="27" id="KW-1185">Reference proteome</keyword>
<evidence type="ECO:0000256" key="24">
    <source>
        <dbReference type="SAM" id="MobiDB-lite"/>
    </source>
</evidence>
<keyword evidence="12" id="KW-0282">Flagellum</keyword>
<evidence type="ECO:0000256" key="6">
    <source>
        <dbReference type="ARBA" id="ARBA00022692"/>
    </source>
</evidence>
<feature type="transmembrane region" description="Helical" evidence="23">
    <location>
        <begin position="928"/>
        <end position="945"/>
    </location>
</feature>
<dbReference type="InterPro" id="IPR018303">
    <property type="entry name" value="ATPase_P-typ_P_site"/>
</dbReference>
<evidence type="ECO:0000256" key="14">
    <source>
        <dbReference type="ARBA" id="ARBA00022967"/>
    </source>
</evidence>
<dbReference type="InterPro" id="IPR006068">
    <property type="entry name" value="ATPase_P-typ_cation-transptr_C"/>
</dbReference>
<evidence type="ECO:0000256" key="4">
    <source>
        <dbReference type="ARBA" id="ARBA00022553"/>
    </source>
</evidence>
<keyword evidence="11" id="KW-0460">Magnesium</keyword>
<organism evidence="26 27">
    <name type="scientific">Echeneis naucrates</name>
    <name type="common">Live sharksucker</name>
    <dbReference type="NCBI Taxonomy" id="173247"/>
    <lineage>
        <taxon>Eukaryota</taxon>
        <taxon>Metazoa</taxon>
        <taxon>Chordata</taxon>
        <taxon>Craniata</taxon>
        <taxon>Vertebrata</taxon>
        <taxon>Euteleostomi</taxon>
        <taxon>Actinopterygii</taxon>
        <taxon>Neopterygii</taxon>
        <taxon>Teleostei</taxon>
        <taxon>Neoteleostei</taxon>
        <taxon>Acanthomorphata</taxon>
        <taxon>Carangaria</taxon>
        <taxon>Carangiformes</taxon>
        <taxon>Echeneidae</taxon>
        <taxon>Echeneis</taxon>
    </lineage>
</organism>
<evidence type="ECO:0000256" key="10">
    <source>
        <dbReference type="ARBA" id="ARBA00022840"/>
    </source>
</evidence>
<dbReference type="PANTHER" id="PTHR24093">
    <property type="entry name" value="CATION TRANSPORTING ATPASE"/>
    <property type="match status" value="1"/>
</dbReference>
<dbReference type="SFLD" id="SFLDF00027">
    <property type="entry name" value="p-type_atpase"/>
    <property type="match status" value="1"/>
</dbReference>
<name>A0A665VZ00_ECHNA</name>
<keyword evidence="4" id="KW-0597">Phosphoprotein</keyword>
<dbReference type="PRINTS" id="PR00119">
    <property type="entry name" value="CATATPASE"/>
</dbReference>
<comment type="subunit">
    <text evidence="22">Interacts with PDZD11. Interacts with SLC35G1 and STIM1. Interacts with calmodulin.</text>
</comment>
<evidence type="ECO:0000256" key="19">
    <source>
        <dbReference type="ARBA" id="ARBA00023273"/>
    </source>
</evidence>
<dbReference type="GO" id="GO:0051480">
    <property type="term" value="P:regulation of cytosolic calcium ion concentration"/>
    <property type="evidence" value="ECO:0007669"/>
    <property type="project" value="TreeGrafter"/>
</dbReference>
<feature type="transmembrane region" description="Helical" evidence="23">
    <location>
        <begin position="1036"/>
        <end position="1057"/>
    </location>
</feature>
<dbReference type="InterPro" id="IPR008250">
    <property type="entry name" value="ATPase_P-typ_transduc_dom_A_sf"/>
</dbReference>
<dbReference type="InterPro" id="IPR036412">
    <property type="entry name" value="HAD-like_sf"/>
</dbReference>
<evidence type="ECO:0000256" key="16">
    <source>
        <dbReference type="ARBA" id="ARBA00023065"/>
    </source>
</evidence>
<dbReference type="PRINTS" id="PR00121">
    <property type="entry name" value="NAKATPASE"/>
</dbReference>
<keyword evidence="16 23" id="KW-0406">Ion transport</keyword>
<dbReference type="GO" id="GO:0005388">
    <property type="term" value="F:P-type calcium transporter activity"/>
    <property type="evidence" value="ECO:0007669"/>
    <property type="project" value="UniProtKB-EC"/>
</dbReference>
<comment type="caution">
    <text evidence="23">Lacks conserved residue(s) required for the propagation of feature annotation.</text>
</comment>
<dbReference type="SMART" id="SM00831">
    <property type="entry name" value="Cation_ATPase_N"/>
    <property type="match status" value="1"/>
</dbReference>
<dbReference type="InterPro" id="IPR023299">
    <property type="entry name" value="ATPase_P-typ_cyto_dom_N"/>
</dbReference>
<feature type="transmembrane region" description="Helical" evidence="23">
    <location>
        <begin position="96"/>
        <end position="119"/>
    </location>
</feature>
<dbReference type="SUPFAM" id="SSF81660">
    <property type="entry name" value="Metal cation-transporting ATPase, ATP-binding domain N"/>
    <property type="match status" value="1"/>
</dbReference>
<dbReference type="InParanoid" id="A0A665VZ00"/>
<keyword evidence="6 23" id="KW-0812">Transmembrane</keyword>
<dbReference type="FunFam" id="1.20.1110.10:FF:000002">
    <property type="entry name" value="Calcium-transporting ATPase"/>
    <property type="match status" value="1"/>
</dbReference>
<dbReference type="FunFam" id="2.70.150.10:FF:000001">
    <property type="entry name" value="Calcium-transporting ATPase"/>
    <property type="match status" value="1"/>
</dbReference>
<feature type="transmembrane region" description="Helical" evidence="23">
    <location>
        <begin position="1003"/>
        <end position="1024"/>
    </location>
</feature>
<feature type="compositionally biased region" description="Polar residues" evidence="24">
    <location>
        <begin position="1236"/>
        <end position="1248"/>
    </location>
</feature>
<dbReference type="Gene3D" id="3.40.50.1000">
    <property type="entry name" value="HAD superfamily/HAD-like"/>
    <property type="match status" value="1"/>
</dbReference>
<evidence type="ECO:0000256" key="23">
    <source>
        <dbReference type="RuleBase" id="RU361146"/>
    </source>
</evidence>
<evidence type="ECO:0000256" key="1">
    <source>
        <dbReference type="ARBA" id="ARBA00006124"/>
    </source>
</evidence>
<dbReference type="SFLD" id="SFLDG00002">
    <property type="entry name" value="C1.7:_P-type_atpase_like"/>
    <property type="match status" value="1"/>
</dbReference>
<feature type="region of interest" description="Disordered" evidence="24">
    <location>
        <begin position="1178"/>
        <end position="1273"/>
    </location>
</feature>
<comment type="catalytic activity">
    <reaction evidence="20 23">
        <text>Ca(2+)(in) + ATP + H2O = Ca(2+)(out) + ADP + phosphate + H(+)</text>
        <dbReference type="Rhea" id="RHEA:18105"/>
        <dbReference type="ChEBI" id="CHEBI:15377"/>
        <dbReference type="ChEBI" id="CHEBI:15378"/>
        <dbReference type="ChEBI" id="CHEBI:29108"/>
        <dbReference type="ChEBI" id="CHEBI:30616"/>
        <dbReference type="ChEBI" id="CHEBI:43474"/>
        <dbReference type="ChEBI" id="CHEBI:456216"/>
        <dbReference type="EC" id="7.2.2.10"/>
    </reaction>
</comment>
<dbReference type="SUPFAM" id="SSF81665">
    <property type="entry name" value="Calcium ATPase, transmembrane domain M"/>
    <property type="match status" value="1"/>
</dbReference>
<evidence type="ECO:0000313" key="27">
    <source>
        <dbReference type="Proteomes" id="UP000472264"/>
    </source>
</evidence>
<evidence type="ECO:0000259" key="25">
    <source>
        <dbReference type="SMART" id="SM00831"/>
    </source>
</evidence>
<dbReference type="CDD" id="cd02081">
    <property type="entry name" value="P-type_ATPase_Ca_PMCA-like"/>
    <property type="match status" value="1"/>
</dbReference>
<dbReference type="SUPFAM" id="SSF81653">
    <property type="entry name" value="Calcium ATPase, transduction domain A"/>
    <property type="match status" value="1"/>
</dbReference>
<comment type="function">
    <text evidence="23">Catalyzes the hydrolysis of ATP coupled with the transport of calcium.</text>
</comment>
<dbReference type="Proteomes" id="UP000472264">
    <property type="component" value="Chromosome 23"/>
</dbReference>
<protein>
    <recommendedName>
        <fullName evidence="23">Calcium-transporting ATPase</fullName>
        <ecNumber evidence="23">7.2.2.10</ecNumber>
    </recommendedName>
</protein>
<feature type="compositionally biased region" description="Basic and acidic residues" evidence="24">
    <location>
        <begin position="299"/>
        <end position="308"/>
    </location>
</feature>
<evidence type="ECO:0000256" key="8">
    <source>
        <dbReference type="ARBA" id="ARBA00022741"/>
    </source>
</evidence>
<dbReference type="GO" id="GO:0046872">
    <property type="term" value="F:metal ion binding"/>
    <property type="evidence" value="ECO:0007669"/>
    <property type="project" value="UniProtKB-KW"/>
</dbReference>
<dbReference type="Gene3D" id="2.70.150.10">
    <property type="entry name" value="Calcium-transporting ATPase, cytoplasmic transduction domain A"/>
    <property type="match status" value="1"/>
</dbReference>
<dbReference type="GO" id="GO:0030165">
    <property type="term" value="F:PDZ domain binding"/>
    <property type="evidence" value="ECO:0007669"/>
    <property type="project" value="TreeGrafter"/>
</dbReference>
<feature type="transmembrane region" description="Helical" evidence="23">
    <location>
        <begin position="415"/>
        <end position="441"/>
    </location>
</feature>
<dbReference type="InterPro" id="IPR001757">
    <property type="entry name" value="P_typ_ATPase"/>
</dbReference>
<reference evidence="26" key="2">
    <citation type="submission" date="2025-08" db="UniProtKB">
        <authorList>
            <consortium name="Ensembl"/>
        </authorList>
    </citation>
    <scope>IDENTIFICATION</scope>
</reference>
<evidence type="ECO:0000256" key="18">
    <source>
        <dbReference type="ARBA" id="ARBA00023136"/>
    </source>
</evidence>
<sequence length="1273" mass="140169">MANNSYSGVKNSMVEANHDGDFGCTLKELRSLMELRGAEALNQIGESYGDIQGLCNRLKSSPIDGLSGQPADIEKRKTVFGQNFIPPKKPKTFLQLVWEALQDVTLIILEVAAIVSLGLSFYKPPDAKRENCGRAAGGVEDENEAEAGWIEGAAILLSVICVVLVTAFNDWSKEKQFRGLQSRIEQEQKFTVVRGGQVIQIPVAEIVVGDIAQVKYGDLLPADGVLIQGNDLKIDESSLTGESDHVKKTQEKDPMLLSGTHVMEGSGKMVVTAVGVNSQTGIIFTLLGGGEDDDDEEDEKKKEKEEKKKQKKTGATESSYTKAQYGAAMEMQPLNSDEGADAEEKKKANLPKKEKSVLQGKLTKLAVQIGKAGLVMSAITVIILVVLFVVDTFWIQNLPWDKACTPIYIQFFVKFFIIGVTVLVVAVPEGLPLAVTISLAYSVKKMMKDNNLVRHLDACETMGNATAICSDKTGTLTMNRMTVVQAYIAEKHYKQVPEPESIPSSTLDILILGIAVNCAYTTKIMPPEKEGGLPRQVGNKTECALLGFSSDLKRDYQAIRTEIPEEKLYKVYTFNSVRKSMSTVLKMADGSYRMFSKGASEILLKKCYKILTANGEPKVFRPRDRDDVVKKVIEPMASEGLRTICLAYRDFPASEGEPDWDNENDILSGLTCICVVGIEDPVRPEVPDAIRKCQRAGITVRMVTGDNINTARAIASKCGILQPGDDFLCLEGKEFNRRIRNEKGEIEQERIDKIWPKLRVLARSSPTDKHTLVKGIIDSTVIEQRQVVAVTGDGTNDGPALKKADVGFAMGIAGTDVAKEASDIILTDDNFSSIVKAVMWGRNVYDSISKFLQFQLTVNVVAVIVAFTGACITQDSPLKAVQMLWVNLIMDTFASLALATEPPTEALLLRKPYGRNKPLISRTMMKNILGQGVYQLVIIFSLLFAGEKLFDIDSGRNTPLHAPPSEHYTIVFNTFVMMQLFNEINARKIHGERNVFDGIFNNLIFCSIVFGTFIIQIIIVQFGGKPFSCVALTIDQWLWCTFLGFGSLLWGQVISSIPTSRLKFLKTAGHGTQKEEIPDEELEELEDMDEIDHAERELRRGQILWFRGLNRIQTQMDVVSAFQSGTSFQGALRRQASNSSQQQHDIRVVNAFRSSISLYEGLEKPESRTSIHNFMTHPEFRIEDSEPHIPLIDDTDAEDDAPTKRNSASPRNATPTPPSPSPATTAAPTTPVSPSINQNNNAVESSNHLLPEPPITGTPSAPGSPLHSLETSL</sequence>
<feature type="domain" description="Cation-transporting P-type ATPase N-terminal" evidence="25">
    <location>
        <begin position="45"/>
        <end position="121"/>
    </location>
</feature>
<dbReference type="OMA" id="YRMYVKG"/>
<evidence type="ECO:0000256" key="3">
    <source>
        <dbReference type="ARBA" id="ARBA00022475"/>
    </source>
</evidence>
<dbReference type="Pfam" id="PF13246">
    <property type="entry name" value="Cation_ATPase"/>
    <property type="match status" value="1"/>
</dbReference>
<evidence type="ECO:0000256" key="20">
    <source>
        <dbReference type="ARBA" id="ARBA00048694"/>
    </source>
</evidence>
<dbReference type="Pfam" id="PF00690">
    <property type="entry name" value="Cation_ATPase_N"/>
    <property type="match status" value="1"/>
</dbReference>
<evidence type="ECO:0000256" key="7">
    <source>
        <dbReference type="ARBA" id="ARBA00022723"/>
    </source>
</evidence>
<dbReference type="Gene3D" id="3.40.1110.10">
    <property type="entry name" value="Calcium-transporting ATPase, cytoplasmic domain N"/>
    <property type="match status" value="1"/>
</dbReference>
<dbReference type="Pfam" id="PF00122">
    <property type="entry name" value="E1-E2_ATPase"/>
    <property type="match status" value="1"/>
</dbReference>
<keyword evidence="13" id="KW-0112">Calmodulin-binding</keyword>
<dbReference type="InterPro" id="IPR044492">
    <property type="entry name" value="P_typ_ATPase_HD_dom"/>
</dbReference>
<feature type="transmembrane region" description="Helical" evidence="23">
    <location>
        <begin position="374"/>
        <end position="395"/>
    </location>
</feature>
<evidence type="ECO:0000256" key="13">
    <source>
        <dbReference type="ARBA" id="ARBA00022860"/>
    </source>
</evidence>
<dbReference type="InterPro" id="IPR004014">
    <property type="entry name" value="ATPase_P-typ_cation-transptr_N"/>
</dbReference>
<keyword evidence="5 23" id="KW-0109">Calcium transport</keyword>
<accession>A0A665VZ00</accession>
<keyword evidence="8 23" id="KW-0547">Nucleotide-binding</keyword>
<feature type="region of interest" description="Disordered" evidence="24">
    <location>
        <begin position="287"/>
        <end position="319"/>
    </location>
</feature>
<evidence type="ECO:0000256" key="12">
    <source>
        <dbReference type="ARBA" id="ARBA00022846"/>
    </source>
</evidence>
<dbReference type="Pfam" id="PF12424">
    <property type="entry name" value="ATP_Ca_trans_C"/>
    <property type="match status" value="2"/>
</dbReference>
<proteinExistence type="inferred from homology"/>
<keyword evidence="9 23" id="KW-0106">Calcium</keyword>
<dbReference type="Pfam" id="PF00689">
    <property type="entry name" value="Cation_ATPase_C"/>
    <property type="match status" value="1"/>
</dbReference>
<dbReference type="InterPro" id="IPR059000">
    <property type="entry name" value="ATPase_P-type_domA"/>
</dbReference>
<keyword evidence="3" id="KW-1003">Cell membrane</keyword>
<comment type="subcellular location">
    <subcellularLocation>
        <location evidence="21">Cell projection</location>
        <location evidence="21">Cilium</location>
        <location evidence="21">Flagellum membrane</location>
        <topology evidence="21">Multi-pass membrane protein</topology>
    </subcellularLocation>
    <subcellularLocation>
        <location evidence="23">Membrane</location>
        <topology evidence="23">Multi-pass membrane protein</topology>
    </subcellularLocation>
</comment>
<dbReference type="SUPFAM" id="SSF56784">
    <property type="entry name" value="HAD-like"/>
    <property type="match status" value="1"/>
</dbReference>
<keyword evidence="2 23" id="KW-0813">Transport</keyword>
<dbReference type="GO" id="GO:0005524">
    <property type="term" value="F:ATP binding"/>
    <property type="evidence" value="ECO:0007669"/>
    <property type="project" value="UniProtKB-KW"/>
</dbReference>
<evidence type="ECO:0000256" key="15">
    <source>
        <dbReference type="ARBA" id="ARBA00022989"/>
    </source>
</evidence>
<dbReference type="AlphaFoldDB" id="A0A665VZ00"/>
<evidence type="ECO:0000256" key="2">
    <source>
        <dbReference type="ARBA" id="ARBA00022448"/>
    </source>
</evidence>
<keyword evidence="10 23" id="KW-0067">ATP-binding</keyword>
<dbReference type="GO" id="GO:0005516">
    <property type="term" value="F:calmodulin binding"/>
    <property type="evidence" value="ECO:0007669"/>
    <property type="project" value="UniProtKB-KW"/>
</dbReference>
<feature type="transmembrane region" description="Helical" evidence="23">
    <location>
        <begin position="149"/>
        <end position="168"/>
    </location>
</feature>
<dbReference type="Pfam" id="PF08282">
    <property type="entry name" value="Hydrolase_3"/>
    <property type="match status" value="1"/>
</dbReference>
<feature type="compositionally biased region" description="Basic and acidic residues" evidence="24">
    <location>
        <begin position="1178"/>
        <end position="1187"/>
    </location>
</feature>
<dbReference type="NCBIfam" id="TIGR01517">
    <property type="entry name" value="ATPase-IIB_Ca"/>
    <property type="match status" value="1"/>
</dbReference>
<dbReference type="GO" id="GO:0016887">
    <property type="term" value="F:ATP hydrolysis activity"/>
    <property type="evidence" value="ECO:0007669"/>
    <property type="project" value="InterPro"/>
</dbReference>
<evidence type="ECO:0000313" key="26">
    <source>
        <dbReference type="Ensembl" id="ENSENLP00000036846.1"/>
    </source>
</evidence>
<feature type="compositionally biased region" description="Low complexity" evidence="24">
    <location>
        <begin position="1222"/>
        <end position="1235"/>
    </location>
</feature>
<dbReference type="PANTHER" id="PTHR24093:SF245">
    <property type="entry name" value="PLASMA MEMBRANE CALCIUM-TRANSPORTING ATPASE 1"/>
    <property type="match status" value="1"/>
</dbReference>
<reference evidence="26" key="3">
    <citation type="submission" date="2025-09" db="UniProtKB">
        <authorList>
            <consortium name="Ensembl"/>
        </authorList>
    </citation>
    <scope>IDENTIFICATION</scope>
</reference>
<evidence type="ECO:0000256" key="22">
    <source>
        <dbReference type="ARBA" id="ARBA00062373"/>
    </source>
</evidence>
<evidence type="ECO:0000256" key="17">
    <source>
        <dbReference type="ARBA" id="ARBA00023069"/>
    </source>
</evidence>
<gene>
    <name evidence="26" type="primary">atp2b1a</name>
</gene>
<keyword evidence="7" id="KW-0479">Metal-binding</keyword>
<dbReference type="SFLD" id="SFLDS00003">
    <property type="entry name" value="Haloacid_Dehalogenase"/>
    <property type="match status" value="1"/>
</dbReference>
<dbReference type="InterPro" id="IPR006408">
    <property type="entry name" value="P-type_ATPase_IIB"/>
</dbReference>
<dbReference type="InterPro" id="IPR023214">
    <property type="entry name" value="HAD_sf"/>
</dbReference>
<keyword evidence="15 23" id="KW-1133">Transmembrane helix</keyword>
<dbReference type="EC" id="7.2.2.10" evidence="23"/>
<keyword evidence="14" id="KW-1278">Translocase</keyword>
<dbReference type="FunFam" id="1.20.1110.10:FF:000001">
    <property type="entry name" value="Calcium-transporting ATPase"/>
    <property type="match status" value="1"/>
</dbReference>
<dbReference type="NCBIfam" id="TIGR01494">
    <property type="entry name" value="ATPase_P-type"/>
    <property type="match status" value="3"/>
</dbReference>
<dbReference type="PROSITE" id="PS00154">
    <property type="entry name" value="ATPASE_E1_E2"/>
    <property type="match status" value="1"/>
</dbReference>
<reference evidence="26" key="1">
    <citation type="submission" date="2021-04" db="EMBL/GenBank/DDBJ databases">
        <authorList>
            <consortium name="Wellcome Sanger Institute Data Sharing"/>
        </authorList>
    </citation>
    <scope>NUCLEOTIDE SEQUENCE [LARGE SCALE GENOMIC DNA]</scope>
</reference>
<dbReference type="InterPro" id="IPR023298">
    <property type="entry name" value="ATPase_P-typ_TM_dom_sf"/>
</dbReference>
<dbReference type="FunFam" id="3.40.1110.10:FF:000002">
    <property type="entry name" value="Calcium-transporting ATPase"/>
    <property type="match status" value="1"/>
</dbReference>
<evidence type="ECO:0000256" key="5">
    <source>
        <dbReference type="ARBA" id="ARBA00022568"/>
    </source>
</evidence>
<comment type="similarity">
    <text evidence="1 23">Belongs to the cation transport ATPase (P-type) (TC 3.A.3) family. Type IIB subfamily.</text>
</comment>
<dbReference type="GO" id="GO:0005886">
    <property type="term" value="C:plasma membrane"/>
    <property type="evidence" value="ECO:0007669"/>
    <property type="project" value="TreeGrafter"/>
</dbReference>
<dbReference type="InterPro" id="IPR022141">
    <property type="entry name" value="ATP_Ca_trans_C"/>
</dbReference>
<dbReference type="Ensembl" id="ENSENLT00000037825.1">
    <property type="protein sequence ID" value="ENSENLP00000036846.1"/>
    <property type="gene ID" value="ENSENLG00000015785.1"/>
</dbReference>
<dbReference type="FunFam" id="3.40.50.1000:FF:000007">
    <property type="entry name" value="Calcium-transporting ATPase"/>
    <property type="match status" value="1"/>
</dbReference>